<protein>
    <recommendedName>
        <fullName evidence="2">dTDP-4-dehydrorhamnose reductase</fullName>
        <ecNumber evidence="2">1.1.1.133</ecNumber>
    </recommendedName>
</protein>
<dbReference type="PANTHER" id="PTHR10491">
    <property type="entry name" value="DTDP-4-DEHYDRORHAMNOSE REDUCTASE"/>
    <property type="match status" value="1"/>
</dbReference>
<dbReference type="GO" id="GO:0005829">
    <property type="term" value="C:cytosol"/>
    <property type="evidence" value="ECO:0007669"/>
    <property type="project" value="TreeGrafter"/>
</dbReference>
<reference evidence="4 5" key="1">
    <citation type="submission" date="2016-07" db="EMBL/GenBank/DDBJ databases">
        <title>High microdiversification within the ubiquitous acI lineage of Actinobacteria.</title>
        <authorList>
            <person name="Neuenschwander S.M."/>
            <person name="Salcher M."/>
            <person name="Ghai R."/>
            <person name="Pernthaler J."/>
        </authorList>
    </citation>
    <scope>NUCLEOTIDE SEQUENCE [LARGE SCALE GENOMIC DNA]</scope>
    <source>
        <strain evidence="4">MMS-21-155</strain>
    </source>
</reference>
<dbReference type="PANTHER" id="PTHR10491:SF4">
    <property type="entry name" value="METHIONINE ADENOSYLTRANSFERASE 2 SUBUNIT BETA"/>
    <property type="match status" value="1"/>
</dbReference>
<dbReference type="KEGG" id="plak:A1s21155_00225"/>
<dbReference type="EC" id="1.1.1.133" evidence="2"/>
<keyword evidence="5" id="KW-1185">Reference proteome</keyword>
<keyword evidence="2" id="KW-0521">NADP</keyword>
<dbReference type="Gene3D" id="3.40.50.720">
    <property type="entry name" value="NAD(P)-binding Rossmann-like Domain"/>
    <property type="match status" value="1"/>
</dbReference>
<organism evidence="4 5">
    <name type="scientific">Candidatus Planktophila dulcis</name>
    <dbReference type="NCBI Taxonomy" id="1884914"/>
    <lineage>
        <taxon>Bacteria</taxon>
        <taxon>Bacillati</taxon>
        <taxon>Actinomycetota</taxon>
        <taxon>Actinomycetes</taxon>
        <taxon>Candidatus Nanopelagicales</taxon>
        <taxon>Candidatus Nanopelagicaceae</taxon>
        <taxon>Candidatus Planktophila</taxon>
    </lineage>
</organism>
<comment type="pathway">
    <text evidence="2">Carbohydrate biosynthesis; dTDP-L-rhamnose biosynthesis.</text>
</comment>
<dbReference type="GO" id="GO:0008831">
    <property type="term" value="F:dTDP-4-dehydrorhamnose reductase activity"/>
    <property type="evidence" value="ECO:0007669"/>
    <property type="project" value="UniProtKB-EC"/>
</dbReference>
<dbReference type="SUPFAM" id="SSF51735">
    <property type="entry name" value="NAD(P)-binding Rossmann-fold domains"/>
    <property type="match status" value="1"/>
</dbReference>
<sequence length="298" mass="32712">MKVLVLGASGFLGNIVQEVLSLKFEVYGTTTSSFLRDPSQVNFNYSGKESIQKLLMQINPDCVINCVALADVDKAEANPSLAKFLNFELPRNLSELCQGGGIKLIHISTDHFESPIDGLDEAEDPRPINVYSQTKLDGDLAILENSNSATIIRTNFFGRSHSGDKGLVDFVIKSFQDSQEISGFQNVFFNPVGAHFLATCIQKLVVSDYCGILNISSTRLLSKYEFLCLVAEKLNLDSTRVIPQDYARIAGSASRPKCMSLNPSMLRAFLGVELPSIETQLDMELSGIISLLADKDDK</sequence>
<dbReference type="InterPro" id="IPR036291">
    <property type="entry name" value="NAD(P)-bd_dom_sf"/>
</dbReference>
<evidence type="ECO:0000313" key="5">
    <source>
        <dbReference type="Proteomes" id="UP000217216"/>
    </source>
</evidence>
<evidence type="ECO:0000256" key="2">
    <source>
        <dbReference type="RuleBase" id="RU364082"/>
    </source>
</evidence>
<dbReference type="AlphaFoldDB" id="A0AAD0E5D1"/>
<dbReference type="Gene3D" id="3.90.25.10">
    <property type="entry name" value="UDP-galactose 4-epimerase, domain 1"/>
    <property type="match status" value="1"/>
</dbReference>
<evidence type="ECO:0000256" key="1">
    <source>
        <dbReference type="ARBA" id="ARBA00010944"/>
    </source>
</evidence>
<dbReference type="GO" id="GO:0019305">
    <property type="term" value="P:dTDP-rhamnose biosynthetic process"/>
    <property type="evidence" value="ECO:0007669"/>
    <property type="project" value="TreeGrafter"/>
</dbReference>
<dbReference type="GeneID" id="300656569"/>
<keyword evidence="2" id="KW-0560">Oxidoreductase</keyword>
<accession>A0AAD0E5D1</accession>
<dbReference type="RefSeq" id="WP_095695891.1">
    <property type="nucleotide sequence ID" value="NZ_CP016770.1"/>
</dbReference>
<dbReference type="Pfam" id="PF04321">
    <property type="entry name" value="RmlD_sub_bind"/>
    <property type="match status" value="1"/>
</dbReference>
<gene>
    <name evidence="4" type="ORF">A1s21155_00225</name>
</gene>
<evidence type="ECO:0000313" key="4">
    <source>
        <dbReference type="EMBL" id="ASY11450.1"/>
    </source>
</evidence>
<evidence type="ECO:0000259" key="3">
    <source>
        <dbReference type="Pfam" id="PF04321"/>
    </source>
</evidence>
<dbReference type="EMBL" id="CP016770">
    <property type="protein sequence ID" value="ASY11450.1"/>
    <property type="molecule type" value="Genomic_DNA"/>
</dbReference>
<dbReference type="CDD" id="cd05254">
    <property type="entry name" value="dTDP_HR_like_SDR_e"/>
    <property type="match status" value="1"/>
</dbReference>
<dbReference type="InterPro" id="IPR005913">
    <property type="entry name" value="dTDP_dehydrorham_reduct"/>
</dbReference>
<name>A0AAD0E5D1_9ACTN</name>
<proteinExistence type="inferred from homology"/>
<dbReference type="InterPro" id="IPR029903">
    <property type="entry name" value="RmlD-like-bd"/>
</dbReference>
<comment type="similarity">
    <text evidence="1 2">Belongs to the dTDP-4-dehydrorhamnose reductase family.</text>
</comment>
<comment type="function">
    <text evidence="2">Catalyzes the reduction of dTDP-6-deoxy-L-lyxo-4-hexulose to yield dTDP-L-rhamnose.</text>
</comment>
<feature type="domain" description="RmlD-like substrate binding" evidence="3">
    <location>
        <begin position="1"/>
        <end position="282"/>
    </location>
</feature>
<dbReference type="Proteomes" id="UP000217216">
    <property type="component" value="Chromosome"/>
</dbReference>